<feature type="region of interest" description="Disordered" evidence="2">
    <location>
        <begin position="229"/>
        <end position="273"/>
    </location>
</feature>
<dbReference type="GO" id="GO:0008745">
    <property type="term" value="F:N-acetylmuramoyl-L-alanine amidase activity"/>
    <property type="evidence" value="ECO:0007669"/>
    <property type="project" value="InterPro"/>
</dbReference>
<feature type="domain" description="Peptidoglycan recognition protein family" evidence="5">
    <location>
        <begin position="272"/>
        <end position="427"/>
    </location>
</feature>
<dbReference type="InterPro" id="IPR036505">
    <property type="entry name" value="Amidase/PGRP_sf"/>
</dbReference>
<feature type="compositionally biased region" description="Acidic residues" evidence="2">
    <location>
        <begin position="32"/>
        <end position="43"/>
    </location>
</feature>
<evidence type="ECO:0000313" key="6">
    <source>
        <dbReference type="EMBL" id="ROR72119.1"/>
    </source>
</evidence>
<protein>
    <submittedName>
        <fullName evidence="6">N-acetylmuramoyl-L-alanine amidase</fullName>
    </submittedName>
</protein>
<feature type="compositionally biased region" description="Low complexity" evidence="2">
    <location>
        <begin position="244"/>
        <end position="263"/>
    </location>
</feature>
<dbReference type="AlphaFoldDB" id="A0A3N2BA22"/>
<dbReference type="SMART" id="SM00701">
    <property type="entry name" value="PGRP"/>
    <property type="match status" value="1"/>
</dbReference>
<dbReference type="Proteomes" id="UP000280668">
    <property type="component" value="Unassembled WGS sequence"/>
</dbReference>
<dbReference type="Pfam" id="PF01510">
    <property type="entry name" value="Amidase_2"/>
    <property type="match status" value="1"/>
</dbReference>
<evidence type="ECO:0000259" key="4">
    <source>
        <dbReference type="SMART" id="SM00644"/>
    </source>
</evidence>
<dbReference type="EMBL" id="RKHK01000001">
    <property type="protein sequence ID" value="ROR72119.1"/>
    <property type="molecule type" value="Genomic_DNA"/>
</dbReference>
<name>A0A3N2BA22_9MICO</name>
<dbReference type="GO" id="GO:0009253">
    <property type="term" value="P:peptidoglycan catabolic process"/>
    <property type="evidence" value="ECO:0007669"/>
    <property type="project" value="InterPro"/>
</dbReference>
<reference evidence="6 7" key="1">
    <citation type="submission" date="2018-11" db="EMBL/GenBank/DDBJ databases">
        <title>Sequencing the genomes of 1000 actinobacteria strains.</title>
        <authorList>
            <person name="Klenk H.-P."/>
        </authorList>
    </citation>
    <scope>NUCLEOTIDE SEQUENCE [LARGE SCALE GENOMIC DNA]</scope>
    <source>
        <strain evidence="6 7">DSM 11294</strain>
    </source>
</reference>
<feature type="signal peptide" evidence="3">
    <location>
        <begin position="1"/>
        <end position="29"/>
    </location>
</feature>
<comment type="caution">
    <text evidence="6">The sequence shown here is derived from an EMBL/GenBank/DDBJ whole genome shotgun (WGS) entry which is preliminary data.</text>
</comment>
<accession>A0A3N2BA22</accession>
<proteinExistence type="inferred from homology"/>
<feature type="domain" description="N-acetylmuramoyl-L-alanine amidase" evidence="4">
    <location>
        <begin position="288"/>
        <end position="444"/>
    </location>
</feature>
<dbReference type="Gene3D" id="3.40.80.10">
    <property type="entry name" value="Peptidoglycan recognition protein-like"/>
    <property type="match status" value="1"/>
</dbReference>
<dbReference type="GO" id="GO:0008270">
    <property type="term" value="F:zinc ion binding"/>
    <property type="evidence" value="ECO:0007669"/>
    <property type="project" value="InterPro"/>
</dbReference>
<evidence type="ECO:0000313" key="7">
    <source>
        <dbReference type="Proteomes" id="UP000280668"/>
    </source>
</evidence>
<dbReference type="InterPro" id="IPR006619">
    <property type="entry name" value="PGRP_domain_met/bac"/>
</dbReference>
<evidence type="ECO:0000256" key="1">
    <source>
        <dbReference type="ARBA" id="ARBA00007553"/>
    </source>
</evidence>
<keyword evidence="3" id="KW-0732">Signal</keyword>
<dbReference type="CDD" id="cd06583">
    <property type="entry name" value="PGRP"/>
    <property type="match status" value="1"/>
</dbReference>
<sequence length="880" mass="92656">MTVTRSVTATAAALVFAGLTSTVALPAHANTEDPESTGPEEDAGAQGGVSTHEATSDPAPVQYLPLTDDAAERTSIAVDGAEQLAAQPSTMRADESLEGIAVLSEPVQTEHFLVAGLTWAGSEDPEAGLDADLDIFLRVYEAEGWSPWLPICTCPACAGVFITGGATGVQIQISGDIQELPTGLELALIPDNPAEPEQAIAEIVEPETARELPTEDPVVPASAFAELAAAEAAAEAETHEVEAQAESSTSESQSQASPQTTSAMPASGPAAPTIISRAGWSADEANTTWPIDYPVEYPELRSATLHHTAGTNNYTAGQSAGIVRGIWHFHRWDRNWGDIGYNFLVDRFGQVFEGRKGTLDSPAGRMVVGGHASGHNTGSLGIAVMGDFTSTSPPEVVYDRFVEIIAWQFHRAGIDARTTTTVGSTSGLPRIYGHRRVQSTTCPGQAIVDRIPGLIQRVYTSTSQHPPYQPTPPECEPVSGASSASRQYVVTSAVTAWLVPRDNCAEGSITLPVGATLQATRISASRDWLEVQTPSGPRWVARSAVDYATSSDIARACTDPAGTRSASRQYVVRTGTLGWAKPLLRCGTDAVSMPAGTVLQATRISASGLWLEVHTQSGRRWVARDSVDYASSAQINAACTDPNGTRGASRQYVVQSSTVGWRSPFERCGAEARSIGAGTVVQATRISASGQWLEIQTAGGPRWVRRDDVSQCATPAGTRQASRLYVAQDATSAGVSPIVSSACGPEARHWGTGTAPISISAGAVVQATRISASGQWLQIQTRAGNRWVPREDLTMCGTPSGTRAASRQYVVESQTQGWVSPLTSSACGPRASSWEGGTAPHALNPGTVLQATRVSASGQWLEVQTAVGLRWVARGDVSIR</sequence>
<evidence type="ECO:0000256" key="3">
    <source>
        <dbReference type="SAM" id="SignalP"/>
    </source>
</evidence>
<comment type="similarity">
    <text evidence="1">Belongs to the N-acetylmuramoyl-L-alanine amidase 2 family.</text>
</comment>
<dbReference type="RefSeq" id="WP_123302729.1">
    <property type="nucleotide sequence ID" value="NZ_RKHK01000001.1"/>
</dbReference>
<dbReference type="InterPro" id="IPR002502">
    <property type="entry name" value="Amidase_domain"/>
</dbReference>
<dbReference type="PANTHER" id="PTHR11022">
    <property type="entry name" value="PEPTIDOGLYCAN RECOGNITION PROTEIN"/>
    <property type="match status" value="1"/>
</dbReference>
<evidence type="ECO:0000259" key="5">
    <source>
        <dbReference type="SMART" id="SM00701"/>
    </source>
</evidence>
<feature type="chain" id="PRO_5018084561" evidence="3">
    <location>
        <begin position="30"/>
        <end position="880"/>
    </location>
</feature>
<feature type="region of interest" description="Disordered" evidence="2">
    <location>
        <begin position="29"/>
        <end position="62"/>
    </location>
</feature>
<dbReference type="PANTHER" id="PTHR11022:SF41">
    <property type="entry name" value="PEPTIDOGLYCAN-RECOGNITION PROTEIN LC-RELATED"/>
    <property type="match status" value="1"/>
</dbReference>
<dbReference type="SUPFAM" id="SSF55846">
    <property type="entry name" value="N-acetylmuramoyl-L-alanine amidase-like"/>
    <property type="match status" value="1"/>
</dbReference>
<gene>
    <name evidence="6" type="ORF">EDD31_0466</name>
</gene>
<organism evidence="6 7">
    <name type="scientific">Bogoriella caseilytica</name>
    <dbReference type="NCBI Taxonomy" id="56055"/>
    <lineage>
        <taxon>Bacteria</taxon>
        <taxon>Bacillati</taxon>
        <taxon>Actinomycetota</taxon>
        <taxon>Actinomycetes</taxon>
        <taxon>Micrococcales</taxon>
        <taxon>Bogoriellaceae</taxon>
        <taxon>Bogoriella</taxon>
    </lineage>
</organism>
<dbReference type="SMART" id="SM00644">
    <property type="entry name" value="Ami_2"/>
    <property type="match status" value="1"/>
</dbReference>
<evidence type="ECO:0000256" key="2">
    <source>
        <dbReference type="SAM" id="MobiDB-lite"/>
    </source>
</evidence>
<dbReference type="InterPro" id="IPR015510">
    <property type="entry name" value="PGRP"/>
</dbReference>
<keyword evidence="7" id="KW-1185">Reference proteome</keyword>
<dbReference type="OrthoDB" id="514320at2"/>